<keyword evidence="3" id="KW-1185">Reference proteome</keyword>
<dbReference type="OrthoDB" id="8538300at2"/>
<proteinExistence type="predicted"/>
<evidence type="ECO:0000256" key="1">
    <source>
        <dbReference type="SAM" id="SignalP"/>
    </source>
</evidence>
<gene>
    <name evidence="2" type="ORF">FHS65_001774</name>
</gene>
<evidence type="ECO:0000313" key="2">
    <source>
        <dbReference type="EMBL" id="MBB5661016.1"/>
    </source>
</evidence>
<keyword evidence="1" id="KW-0732">Signal</keyword>
<comment type="caution">
    <text evidence="2">The sequence shown here is derived from an EMBL/GenBank/DDBJ whole genome shotgun (WGS) entry which is preliminary data.</text>
</comment>
<sequence length="166" mass="18083">MSGFRHTVAVLASALVLIPAVAARAQSDGTDRAPKFPGVYRYVGIMEGFLLPETCVERWTLWADGTLLLESGASVSRGRWSVDKDDDGLQWLTVSEQVPNGERDCSGGVTPPDLEPIRHHVILMNSGDFQVCLRPRRLADGSFFQGPCLYALRREGDAPAKEGVSP</sequence>
<name>A0A7W9A3Y2_9CAUL</name>
<dbReference type="Proteomes" id="UP000548978">
    <property type="component" value="Unassembled WGS sequence"/>
</dbReference>
<accession>A0A7W9A3Y2</accession>
<feature type="signal peptide" evidence="1">
    <location>
        <begin position="1"/>
        <end position="22"/>
    </location>
</feature>
<protein>
    <submittedName>
        <fullName evidence="2">Uncharacterized protein</fullName>
    </submittedName>
</protein>
<evidence type="ECO:0000313" key="3">
    <source>
        <dbReference type="Proteomes" id="UP000548978"/>
    </source>
</evidence>
<organism evidence="2 3">
    <name type="scientific">Brevundimonas halotolerans</name>
    <dbReference type="NCBI Taxonomy" id="69670"/>
    <lineage>
        <taxon>Bacteria</taxon>
        <taxon>Pseudomonadati</taxon>
        <taxon>Pseudomonadota</taxon>
        <taxon>Alphaproteobacteria</taxon>
        <taxon>Caulobacterales</taxon>
        <taxon>Caulobacteraceae</taxon>
        <taxon>Brevundimonas</taxon>
    </lineage>
</organism>
<dbReference type="RefSeq" id="WP_123288264.1">
    <property type="nucleotide sequence ID" value="NZ_JACIJB010000007.1"/>
</dbReference>
<feature type="chain" id="PRO_5031139486" evidence="1">
    <location>
        <begin position="23"/>
        <end position="166"/>
    </location>
</feature>
<dbReference type="AlphaFoldDB" id="A0A7W9A3Y2"/>
<dbReference type="EMBL" id="JACIJB010000007">
    <property type="protein sequence ID" value="MBB5661016.1"/>
    <property type="molecule type" value="Genomic_DNA"/>
</dbReference>
<reference evidence="2 3" key="1">
    <citation type="submission" date="2020-08" db="EMBL/GenBank/DDBJ databases">
        <title>Genomic Encyclopedia of Type Strains, Phase IV (KMG-IV): sequencing the most valuable type-strain genomes for metagenomic binning, comparative biology and taxonomic classification.</title>
        <authorList>
            <person name="Goeker M."/>
        </authorList>
    </citation>
    <scope>NUCLEOTIDE SEQUENCE [LARGE SCALE GENOMIC DNA]</scope>
    <source>
        <strain evidence="2 3">DSM 24448</strain>
    </source>
</reference>